<comment type="caution">
    <text evidence="1">The sequence shown here is derived from an EMBL/GenBank/DDBJ whole genome shotgun (WGS) entry which is preliminary data.</text>
</comment>
<dbReference type="EMBL" id="CASHSV030000823">
    <property type="protein sequence ID" value="CAJ2676099.1"/>
    <property type="molecule type" value="Genomic_DNA"/>
</dbReference>
<sequence length="171" mass="18477">MYQPPSAAATGLPVSANSATSVYAPPPLSKPLVEWTTGLCDCCSNPGNCCLTLCCPCITFGRVSEIVDRGSTSCGVNGTFYALICCVFGCGYVYSCCYRSKMRQQYGLKGNDCTDCMIHCCCETCALCQEYRELQNRGFNMDIGWHGNVEQRTRGIAMATTAPTAESGMNR</sequence>
<gene>
    <name evidence="1" type="ORF">MILVUS5_LOCUS38931</name>
</gene>
<proteinExistence type="predicted"/>
<organism evidence="1 2">
    <name type="scientific">Trifolium pratense</name>
    <name type="common">Red clover</name>
    <dbReference type="NCBI Taxonomy" id="57577"/>
    <lineage>
        <taxon>Eukaryota</taxon>
        <taxon>Viridiplantae</taxon>
        <taxon>Streptophyta</taxon>
        <taxon>Embryophyta</taxon>
        <taxon>Tracheophyta</taxon>
        <taxon>Spermatophyta</taxon>
        <taxon>Magnoliopsida</taxon>
        <taxon>eudicotyledons</taxon>
        <taxon>Gunneridae</taxon>
        <taxon>Pentapetalae</taxon>
        <taxon>rosids</taxon>
        <taxon>fabids</taxon>
        <taxon>Fabales</taxon>
        <taxon>Fabaceae</taxon>
        <taxon>Papilionoideae</taxon>
        <taxon>50 kb inversion clade</taxon>
        <taxon>NPAAA clade</taxon>
        <taxon>Hologalegina</taxon>
        <taxon>IRL clade</taxon>
        <taxon>Trifolieae</taxon>
        <taxon>Trifolium</taxon>
    </lineage>
</organism>
<evidence type="ECO:0000313" key="2">
    <source>
        <dbReference type="Proteomes" id="UP001177021"/>
    </source>
</evidence>
<evidence type="ECO:0000313" key="1">
    <source>
        <dbReference type="EMBL" id="CAJ2676099.1"/>
    </source>
</evidence>
<reference evidence="1" key="1">
    <citation type="submission" date="2023-10" db="EMBL/GenBank/DDBJ databases">
        <authorList>
            <person name="Rodriguez Cubillos JULIANA M."/>
            <person name="De Vega J."/>
        </authorList>
    </citation>
    <scope>NUCLEOTIDE SEQUENCE</scope>
</reference>
<name>A0ACB0M2M9_TRIPR</name>
<keyword evidence="2" id="KW-1185">Reference proteome</keyword>
<accession>A0ACB0M2M9</accession>
<protein>
    <submittedName>
        <fullName evidence="1">Uncharacterized protein</fullName>
    </submittedName>
</protein>
<dbReference type="Proteomes" id="UP001177021">
    <property type="component" value="Unassembled WGS sequence"/>
</dbReference>